<protein>
    <submittedName>
        <fullName evidence="1">DUF177 domain-containing protein</fullName>
    </submittedName>
</protein>
<proteinExistence type="predicted"/>
<dbReference type="InterPro" id="IPR003772">
    <property type="entry name" value="YceD"/>
</dbReference>
<organism evidence="1 2">
    <name type="scientific">Sphingomonas glacialis</name>
    <dbReference type="NCBI Taxonomy" id="658225"/>
    <lineage>
        <taxon>Bacteria</taxon>
        <taxon>Pseudomonadati</taxon>
        <taxon>Pseudomonadota</taxon>
        <taxon>Alphaproteobacteria</taxon>
        <taxon>Sphingomonadales</taxon>
        <taxon>Sphingomonadaceae</taxon>
        <taxon>Sphingomonas</taxon>
    </lineage>
</organism>
<dbReference type="Pfam" id="PF02620">
    <property type="entry name" value="YceD"/>
    <property type="match status" value="1"/>
</dbReference>
<dbReference type="Proteomes" id="UP000319931">
    <property type="component" value="Unassembled WGS sequence"/>
</dbReference>
<dbReference type="EMBL" id="RCZC01000003">
    <property type="protein sequence ID" value="TPG52688.1"/>
    <property type="molecule type" value="Genomic_DNA"/>
</dbReference>
<sequence>MSTPEFSRLERIDTIGEGERSIAIVAGEAERAALATRFGLVSIDRLEATFRVKRDAAGVVARGAVSAAVVQACSVTDEPLPQTVSEEVALRFVTEQEAAAEEEIELDLDALDTMPYDGAAIDLGEAAAETMALALDPFPRGPNAAAALRAAGVISEEEAKPAGALAGLKGLLGKV</sequence>
<dbReference type="RefSeq" id="WP_140850602.1">
    <property type="nucleotide sequence ID" value="NZ_RCZC01000003.1"/>
</dbReference>
<evidence type="ECO:0000313" key="2">
    <source>
        <dbReference type="Proteomes" id="UP000319931"/>
    </source>
</evidence>
<reference evidence="1 2" key="1">
    <citation type="journal article" date="2019" name="Environ. Microbiol.">
        <title>Species interactions and distinct microbial communities in high Arctic permafrost affected cryosols are associated with the CH4 and CO2 gas fluxes.</title>
        <authorList>
            <person name="Altshuler I."/>
            <person name="Hamel J."/>
            <person name="Turney S."/>
            <person name="Magnuson E."/>
            <person name="Levesque R."/>
            <person name="Greer C."/>
            <person name="Whyte L.G."/>
        </authorList>
    </citation>
    <scope>NUCLEOTIDE SEQUENCE [LARGE SCALE GENOMIC DNA]</scope>
    <source>
        <strain evidence="1 2">E6.1</strain>
    </source>
</reference>
<accession>A0A502FT26</accession>
<keyword evidence="2" id="KW-1185">Reference proteome</keyword>
<comment type="caution">
    <text evidence="1">The sequence shown here is derived from an EMBL/GenBank/DDBJ whole genome shotgun (WGS) entry which is preliminary data.</text>
</comment>
<evidence type="ECO:0000313" key="1">
    <source>
        <dbReference type="EMBL" id="TPG52688.1"/>
    </source>
</evidence>
<name>A0A502FT26_9SPHN</name>
<dbReference type="OrthoDB" id="8443793at2"/>
<dbReference type="AlphaFoldDB" id="A0A502FT26"/>
<gene>
    <name evidence="1" type="ORF">EAH76_12450</name>
</gene>